<evidence type="ECO:0000256" key="1">
    <source>
        <dbReference type="ARBA" id="ARBA00001946"/>
    </source>
</evidence>
<evidence type="ECO:0000313" key="5">
    <source>
        <dbReference type="EMBL" id="PWQ92231.1"/>
    </source>
</evidence>
<protein>
    <submittedName>
        <fullName evidence="5">Mandelate racemase</fullName>
    </submittedName>
</protein>
<reference evidence="5 6" key="1">
    <citation type="submission" date="2018-05" db="EMBL/GenBank/DDBJ databases">
        <title>Leucothrix arctica sp. nov., isolated from Arctic seawater.</title>
        <authorList>
            <person name="Choi A."/>
            <person name="Baek K."/>
        </authorList>
    </citation>
    <scope>NUCLEOTIDE SEQUENCE [LARGE SCALE GENOMIC DNA]</scope>
    <source>
        <strain evidence="5 6">JCM 18388</strain>
    </source>
</reference>
<dbReference type="SUPFAM" id="SSF54826">
    <property type="entry name" value="Enolase N-terminal domain-like"/>
    <property type="match status" value="1"/>
</dbReference>
<dbReference type="Pfam" id="PF13378">
    <property type="entry name" value="MR_MLE_C"/>
    <property type="match status" value="1"/>
</dbReference>
<dbReference type="SFLD" id="SFLDG00179">
    <property type="entry name" value="mandelate_racemase"/>
    <property type="match status" value="1"/>
</dbReference>
<dbReference type="InterPro" id="IPR036849">
    <property type="entry name" value="Enolase-like_C_sf"/>
</dbReference>
<evidence type="ECO:0000256" key="3">
    <source>
        <dbReference type="ARBA" id="ARBA00022842"/>
    </source>
</evidence>
<evidence type="ECO:0000256" key="2">
    <source>
        <dbReference type="ARBA" id="ARBA00022723"/>
    </source>
</evidence>
<dbReference type="PANTHER" id="PTHR13794">
    <property type="entry name" value="ENOLASE SUPERFAMILY, MANDELATE RACEMASE"/>
    <property type="match status" value="1"/>
</dbReference>
<dbReference type="InterPro" id="IPR029017">
    <property type="entry name" value="Enolase-like_N"/>
</dbReference>
<dbReference type="SFLD" id="SFLDS00001">
    <property type="entry name" value="Enolase"/>
    <property type="match status" value="1"/>
</dbReference>
<dbReference type="InterPro" id="IPR018110">
    <property type="entry name" value="Mandel_Rmase/mucon_lact_enz_CS"/>
</dbReference>
<dbReference type="Gene3D" id="3.30.390.10">
    <property type="entry name" value="Enolase-like, N-terminal domain"/>
    <property type="match status" value="1"/>
</dbReference>
<dbReference type="Gene3D" id="3.20.20.120">
    <property type="entry name" value="Enolase-like C-terminal domain"/>
    <property type="match status" value="1"/>
</dbReference>
<dbReference type="PANTHER" id="PTHR13794:SF58">
    <property type="entry name" value="MITOCHONDRIAL ENOLASE SUPERFAMILY MEMBER 1"/>
    <property type="match status" value="1"/>
</dbReference>
<evidence type="ECO:0000259" key="4">
    <source>
        <dbReference type="SMART" id="SM00922"/>
    </source>
</evidence>
<dbReference type="InterPro" id="IPR013341">
    <property type="entry name" value="Mandelate_racemase_N_dom"/>
</dbReference>
<dbReference type="SUPFAM" id="SSF51604">
    <property type="entry name" value="Enolase C-terminal domain-like"/>
    <property type="match status" value="1"/>
</dbReference>
<keyword evidence="6" id="KW-1185">Reference proteome</keyword>
<dbReference type="RefSeq" id="WP_109839851.1">
    <property type="nucleotide sequence ID" value="NZ_QGKM01000108.1"/>
</dbReference>
<keyword evidence="3" id="KW-0460">Magnesium</keyword>
<dbReference type="SMART" id="SM00922">
    <property type="entry name" value="MR_MLE"/>
    <property type="match status" value="1"/>
</dbReference>
<dbReference type="GO" id="GO:0009063">
    <property type="term" value="P:amino acid catabolic process"/>
    <property type="evidence" value="ECO:0007669"/>
    <property type="project" value="InterPro"/>
</dbReference>
<comment type="cofactor">
    <cofactor evidence="1">
        <name>Mg(2+)</name>
        <dbReference type="ChEBI" id="CHEBI:18420"/>
    </cofactor>
</comment>
<dbReference type="Proteomes" id="UP000245539">
    <property type="component" value="Unassembled WGS sequence"/>
</dbReference>
<accession>A0A317C212</accession>
<comment type="caution">
    <text evidence="5">The sequence shown here is derived from an EMBL/GenBank/DDBJ whole genome shotgun (WGS) entry which is preliminary data.</text>
</comment>
<proteinExistence type="predicted"/>
<dbReference type="InterPro" id="IPR013342">
    <property type="entry name" value="Mandelate_racemase_C"/>
</dbReference>
<dbReference type="OrthoDB" id="103536at2"/>
<dbReference type="PROSITE" id="PS00908">
    <property type="entry name" value="MR_MLE_1"/>
    <property type="match status" value="1"/>
</dbReference>
<dbReference type="Pfam" id="PF02746">
    <property type="entry name" value="MR_MLE_N"/>
    <property type="match status" value="1"/>
</dbReference>
<keyword evidence="2" id="KW-0479">Metal-binding</keyword>
<gene>
    <name evidence="5" type="ORF">DKW60_22235</name>
</gene>
<dbReference type="InterPro" id="IPR029065">
    <property type="entry name" value="Enolase_C-like"/>
</dbReference>
<dbReference type="EMBL" id="QGKM01000108">
    <property type="protein sequence ID" value="PWQ92231.1"/>
    <property type="molecule type" value="Genomic_DNA"/>
</dbReference>
<dbReference type="GO" id="GO:0000287">
    <property type="term" value="F:magnesium ion binding"/>
    <property type="evidence" value="ECO:0007669"/>
    <property type="project" value="TreeGrafter"/>
</dbReference>
<dbReference type="PROSITE" id="PS00909">
    <property type="entry name" value="MR_MLE_2"/>
    <property type="match status" value="1"/>
</dbReference>
<dbReference type="CDD" id="cd03316">
    <property type="entry name" value="MR_like"/>
    <property type="match status" value="1"/>
</dbReference>
<dbReference type="GO" id="GO:0016052">
    <property type="term" value="P:carbohydrate catabolic process"/>
    <property type="evidence" value="ECO:0007669"/>
    <property type="project" value="TreeGrafter"/>
</dbReference>
<dbReference type="AlphaFoldDB" id="A0A317C212"/>
<feature type="domain" description="Mandelate racemase/muconate lactonizing enzyme C-terminal" evidence="4">
    <location>
        <begin position="146"/>
        <end position="243"/>
    </location>
</feature>
<sequence length="361" mass="40096">MKISKLTTQLVNVPLDKPIKTAIHDMRSVGCVLVSVHSDQGLVGEGYCFTLNALRLKAFDEVIQSYTPLVGGQDVDFVEAIWEQIYQSVNPMGQKGITIGALAAIDTALWDLKGKALNQPLHRLFGACRSRIKTYASGGLWLSQTIDELISDAQHFVDQGFRSMKIRVGKDNWREDVERVRVVRECIGDDIELLADANQALTVKQAIKLGHKLEPYELAWLEEPVGAQNLQGHAEVRSSLDMPIASGETEYTRYGMRAMVDAKACDILMPDLQRIGGLTEMRKVAAIAASVDMPISTHIFTEHSLSIAGSSPNCISVEHMPWYTPLFNETMELEAGELIIPERAGTGFTFNKETIKRFQFD</sequence>
<name>A0A317C212_9GAMM</name>
<evidence type="ECO:0000313" key="6">
    <source>
        <dbReference type="Proteomes" id="UP000245539"/>
    </source>
</evidence>
<dbReference type="GO" id="GO:0016836">
    <property type="term" value="F:hydro-lyase activity"/>
    <property type="evidence" value="ECO:0007669"/>
    <property type="project" value="TreeGrafter"/>
</dbReference>
<dbReference type="InterPro" id="IPR046945">
    <property type="entry name" value="RHMD-like"/>
</dbReference>
<organism evidence="5 6">
    <name type="scientific">Leucothrix pacifica</name>
    <dbReference type="NCBI Taxonomy" id="1247513"/>
    <lineage>
        <taxon>Bacteria</taxon>
        <taxon>Pseudomonadati</taxon>
        <taxon>Pseudomonadota</taxon>
        <taxon>Gammaproteobacteria</taxon>
        <taxon>Thiotrichales</taxon>
        <taxon>Thiotrichaceae</taxon>
        <taxon>Leucothrix</taxon>
    </lineage>
</organism>